<keyword evidence="2" id="KW-0812">Transmembrane</keyword>
<dbReference type="KEGG" id="tva:5463982"/>
<evidence type="ECO:0000313" key="4">
    <source>
        <dbReference type="Proteomes" id="UP000001542"/>
    </source>
</evidence>
<sequence length="435" mass="49414">MSETTESKPTDSKQTTNEQPTIQKISQRRILRDVFFVVIVIAGILAFLLWPKAQVEIPMRTLSQLPYVFNEDYYKKLDTYLHQLNHEKILVLYGPQGVGKTAGIFDFIQRLNKQEGRLIIDFDFSQLTKYSNIFDLTSYLQYNVLHSLQLFVKNTRGGNLKYISPIIAKYDNICPQGFNPVDISFIKDQTLYNVTKQFNDKLSYLTKSPQLASRSFFESLNALSDVAGPIVFVHSPEILIGAKSKSVRDVVQSIISEAEKSALNGNLTVVFEISDLTAFIDGRFHPARYQYLLTEVQEFSPRNAEKPFIKGNHFTRQQFQEIEPICRGNGKCYSMINTMLNDGMSLKDSLEEIENDAKRKVYSSFATLNNTADALGFFKEIITNGNIPIEKSKEFSLHFLHHDVVSIANNTRITFQNAATLKAARALVGNAKINK</sequence>
<feature type="transmembrane region" description="Helical" evidence="2">
    <location>
        <begin position="30"/>
        <end position="50"/>
    </location>
</feature>
<feature type="compositionally biased region" description="Basic and acidic residues" evidence="1">
    <location>
        <begin position="1"/>
        <end position="11"/>
    </location>
</feature>
<dbReference type="InParanoid" id="A2DM52"/>
<dbReference type="VEuPathDB" id="TrichDB:TVAGG3_0984120"/>
<protein>
    <recommendedName>
        <fullName evidence="5">ATPase domain-containing protein</fullName>
    </recommendedName>
</protein>
<dbReference type="SUPFAM" id="SSF52540">
    <property type="entry name" value="P-loop containing nucleoside triphosphate hydrolases"/>
    <property type="match status" value="1"/>
</dbReference>
<gene>
    <name evidence="3" type="ORF">TVAG_083250</name>
</gene>
<dbReference type="Gene3D" id="3.40.50.300">
    <property type="entry name" value="P-loop containing nucleotide triphosphate hydrolases"/>
    <property type="match status" value="1"/>
</dbReference>
<feature type="region of interest" description="Disordered" evidence="1">
    <location>
        <begin position="1"/>
        <end position="20"/>
    </location>
</feature>
<keyword evidence="4" id="KW-1185">Reference proteome</keyword>
<organism evidence="3 4">
    <name type="scientific">Trichomonas vaginalis (strain ATCC PRA-98 / G3)</name>
    <dbReference type="NCBI Taxonomy" id="412133"/>
    <lineage>
        <taxon>Eukaryota</taxon>
        <taxon>Metamonada</taxon>
        <taxon>Parabasalia</taxon>
        <taxon>Trichomonadida</taxon>
        <taxon>Trichomonadidae</taxon>
        <taxon>Trichomonas</taxon>
    </lineage>
</organism>
<accession>A2DM52</accession>
<name>A2DM52_TRIV3</name>
<dbReference type="VEuPathDB" id="TrichDB:TVAG_083250"/>
<dbReference type="AlphaFoldDB" id="A2DM52"/>
<reference evidence="3" key="1">
    <citation type="submission" date="2006-10" db="EMBL/GenBank/DDBJ databases">
        <authorList>
            <person name="Amadeo P."/>
            <person name="Zhao Q."/>
            <person name="Wortman J."/>
            <person name="Fraser-Liggett C."/>
            <person name="Carlton J."/>
        </authorList>
    </citation>
    <scope>NUCLEOTIDE SEQUENCE</scope>
    <source>
        <strain evidence="3">G3</strain>
    </source>
</reference>
<proteinExistence type="predicted"/>
<dbReference type="OrthoDB" id="10545501at2759"/>
<keyword evidence="2" id="KW-1133">Transmembrane helix</keyword>
<evidence type="ECO:0000256" key="2">
    <source>
        <dbReference type="SAM" id="Phobius"/>
    </source>
</evidence>
<keyword evidence="2" id="KW-0472">Membrane</keyword>
<reference evidence="3" key="2">
    <citation type="journal article" date="2007" name="Science">
        <title>Draft genome sequence of the sexually transmitted pathogen Trichomonas vaginalis.</title>
        <authorList>
            <person name="Carlton J.M."/>
            <person name="Hirt R.P."/>
            <person name="Silva J.C."/>
            <person name="Delcher A.L."/>
            <person name="Schatz M."/>
            <person name="Zhao Q."/>
            <person name="Wortman J.R."/>
            <person name="Bidwell S.L."/>
            <person name="Alsmark U.C.M."/>
            <person name="Besteiro S."/>
            <person name="Sicheritz-Ponten T."/>
            <person name="Noel C.J."/>
            <person name="Dacks J.B."/>
            <person name="Foster P.G."/>
            <person name="Simillion C."/>
            <person name="Van de Peer Y."/>
            <person name="Miranda-Saavedra D."/>
            <person name="Barton G.J."/>
            <person name="Westrop G.D."/>
            <person name="Mueller S."/>
            <person name="Dessi D."/>
            <person name="Fiori P.L."/>
            <person name="Ren Q."/>
            <person name="Paulsen I."/>
            <person name="Zhang H."/>
            <person name="Bastida-Corcuera F.D."/>
            <person name="Simoes-Barbosa A."/>
            <person name="Brown M.T."/>
            <person name="Hayes R.D."/>
            <person name="Mukherjee M."/>
            <person name="Okumura C.Y."/>
            <person name="Schneider R."/>
            <person name="Smith A.J."/>
            <person name="Vanacova S."/>
            <person name="Villalvazo M."/>
            <person name="Haas B.J."/>
            <person name="Pertea M."/>
            <person name="Feldblyum T.V."/>
            <person name="Utterback T.R."/>
            <person name="Shu C.L."/>
            <person name="Osoegawa K."/>
            <person name="de Jong P.J."/>
            <person name="Hrdy I."/>
            <person name="Horvathova L."/>
            <person name="Zubacova Z."/>
            <person name="Dolezal P."/>
            <person name="Malik S.B."/>
            <person name="Logsdon J.M. Jr."/>
            <person name="Henze K."/>
            <person name="Gupta A."/>
            <person name="Wang C.C."/>
            <person name="Dunne R.L."/>
            <person name="Upcroft J.A."/>
            <person name="Upcroft P."/>
            <person name="White O."/>
            <person name="Salzberg S.L."/>
            <person name="Tang P."/>
            <person name="Chiu C.-H."/>
            <person name="Lee Y.-S."/>
            <person name="Embley T.M."/>
            <person name="Coombs G.H."/>
            <person name="Mottram J.C."/>
            <person name="Tachezy J."/>
            <person name="Fraser-Liggett C.M."/>
            <person name="Johnson P.J."/>
        </authorList>
    </citation>
    <scope>NUCLEOTIDE SEQUENCE [LARGE SCALE GENOMIC DNA]</scope>
    <source>
        <strain evidence="3">G3</strain>
    </source>
</reference>
<evidence type="ECO:0008006" key="5">
    <source>
        <dbReference type="Google" id="ProtNLM"/>
    </source>
</evidence>
<evidence type="ECO:0000256" key="1">
    <source>
        <dbReference type="SAM" id="MobiDB-lite"/>
    </source>
</evidence>
<dbReference type="RefSeq" id="XP_001579458.1">
    <property type="nucleotide sequence ID" value="XM_001579408.1"/>
</dbReference>
<dbReference type="InterPro" id="IPR027417">
    <property type="entry name" value="P-loop_NTPase"/>
</dbReference>
<dbReference type="Proteomes" id="UP000001542">
    <property type="component" value="Unassembled WGS sequence"/>
</dbReference>
<evidence type="ECO:0000313" key="3">
    <source>
        <dbReference type="EMBL" id="EAY18472.1"/>
    </source>
</evidence>
<dbReference type="EMBL" id="DS113218">
    <property type="protein sequence ID" value="EAY18472.1"/>
    <property type="molecule type" value="Genomic_DNA"/>
</dbReference>